<feature type="region of interest" description="Disordered" evidence="21">
    <location>
        <begin position="1"/>
        <end position="24"/>
    </location>
</feature>
<dbReference type="GO" id="GO:0006310">
    <property type="term" value="P:DNA recombination"/>
    <property type="evidence" value="ECO:0007669"/>
    <property type="project" value="UniProtKB-KW"/>
</dbReference>
<keyword evidence="12" id="KW-0067">ATP-binding</keyword>
<dbReference type="Pfam" id="PF21686">
    <property type="entry name" value="LigD_Prim-Pol"/>
    <property type="match status" value="1"/>
</dbReference>
<organism evidence="23 24">
    <name type="scientific">Pedobacter chitinilyticus</name>
    <dbReference type="NCBI Taxonomy" id="2233776"/>
    <lineage>
        <taxon>Bacteria</taxon>
        <taxon>Pseudomonadati</taxon>
        <taxon>Bacteroidota</taxon>
        <taxon>Sphingobacteriia</taxon>
        <taxon>Sphingobacteriales</taxon>
        <taxon>Sphingobacteriaceae</taxon>
        <taxon>Pedobacter</taxon>
    </lineage>
</organism>
<keyword evidence="13" id="KW-0239">DNA-directed DNA polymerase</keyword>
<reference evidence="23 24" key="1">
    <citation type="submission" date="2018-06" db="EMBL/GenBank/DDBJ databases">
        <title>Pedobacter endophyticus sp. nov., an endophytic bacterium isolated from a leaf of Triticum aestivum.</title>
        <authorList>
            <person name="Zhang L."/>
        </authorList>
    </citation>
    <scope>NUCLEOTIDE SEQUENCE [LARGE SCALE GENOMIC DNA]</scope>
    <source>
        <strain evidence="23 24">CM134L-2</strain>
    </source>
</reference>
<dbReference type="InterPro" id="IPR012309">
    <property type="entry name" value="DNA_ligase_ATP-dep_C"/>
</dbReference>
<dbReference type="Gene3D" id="3.30.470.30">
    <property type="entry name" value="DNA ligase/mRNA capping enzyme"/>
    <property type="match status" value="1"/>
</dbReference>
<keyword evidence="3 23" id="KW-0436">Ligase</keyword>
<dbReference type="Pfam" id="PF13298">
    <property type="entry name" value="LigD_N"/>
    <property type="match status" value="1"/>
</dbReference>
<dbReference type="NCBIfam" id="TIGR02778">
    <property type="entry name" value="ligD_pol"/>
    <property type="match status" value="1"/>
</dbReference>
<accession>A0A443Z0Z4</accession>
<keyword evidence="24" id="KW-1185">Reference proteome</keyword>
<dbReference type="InterPro" id="IPR052171">
    <property type="entry name" value="NHEJ_LigD"/>
</dbReference>
<evidence type="ECO:0000256" key="5">
    <source>
        <dbReference type="ARBA" id="ARBA00022695"/>
    </source>
</evidence>
<evidence type="ECO:0000313" key="24">
    <source>
        <dbReference type="Proteomes" id="UP000284120"/>
    </source>
</evidence>
<dbReference type="SUPFAM" id="SSF56091">
    <property type="entry name" value="DNA ligase/mRNA capping enzyme, catalytic domain"/>
    <property type="match status" value="1"/>
</dbReference>
<dbReference type="AlphaFoldDB" id="A0A443Z0Z4"/>
<evidence type="ECO:0000256" key="20">
    <source>
        <dbReference type="ARBA" id="ARBA00034003"/>
    </source>
</evidence>
<name>A0A443Z0Z4_9SPHI</name>
<dbReference type="GO" id="GO:0004527">
    <property type="term" value="F:exonuclease activity"/>
    <property type="evidence" value="ECO:0007669"/>
    <property type="project" value="UniProtKB-KW"/>
</dbReference>
<comment type="caution">
    <text evidence="23">The sequence shown here is derived from an EMBL/GenBank/DDBJ whole genome shotgun (WGS) entry which is preliminary data.</text>
</comment>
<evidence type="ECO:0000256" key="1">
    <source>
        <dbReference type="ARBA" id="ARBA00001936"/>
    </source>
</evidence>
<dbReference type="CDD" id="cd07971">
    <property type="entry name" value="OBF_DNA_ligase_LigD"/>
    <property type="match status" value="1"/>
</dbReference>
<keyword evidence="7" id="KW-0479">Metal-binding</keyword>
<dbReference type="InterPro" id="IPR012340">
    <property type="entry name" value="NA-bd_OB-fold"/>
</dbReference>
<evidence type="ECO:0000256" key="3">
    <source>
        <dbReference type="ARBA" id="ARBA00022598"/>
    </source>
</evidence>
<dbReference type="NCBIfam" id="TIGR02777">
    <property type="entry name" value="LigD_PE_dom"/>
    <property type="match status" value="1"/>
</dbReference>
<dbReference type="GO" id="GO:0003677">
    <property type="term" value="F:DNA binding"/>
    <property type="evidence" value="ECO:0007669"/>
    <property type="project" value="UniProtKB-KW"/>
</dbReference>
<evidence type="ECO:0000256" key="7">
    <source>
        <dbReference type="ARBA" id="ARBA00022723"/>
    </source>
</evidence>
<keyword evidence="6" id="KW-0540">Nuclease</keyword>
<evidence type="ECO:0000256" key="12">
    <source>
        <dbReference type="ARBA" id="ARBA00022840"/>
    </source>
</evidence>
<dbReference type="SUPFAM" id="SSF50249">
    <property type="entry name" value="Nucleic acid-binding proteins"/>
    <property type="match status" value="1"/>
</dbReference>
<evidence type="ECO:0000259" key="22">
    <source>
        <dbReference type="PROSITE" id="PS50160"/>
    </source>
</evidence>
<evidence type="ECO:0000256" key="9">
    <source>
        <dbReference type="ARBA" id="ARBA00022763"/>
    </source>
</evidence>
<dbReference type="Pfam" id="PF01068">
    <property type="entry name" value="DNA_ligase_A_M"/>
    <property type="match status" value="1"/>
</dbReference>
<dbReference type="PANTHER" id="PTHR42705:SF2">
    <property type="entry name" value="BIFUNCTIONAL NON-HOMOLOGOUS END JOINING PROTEIN LIGD"/>
    <property type="match status" value="1"/>
</dbReference>
<dbReference type="Gene3D" id="3.90.920.10">
    <property type="entry name" value="DNA primase, PRIM domain"/>
    <property type="match status" value="1"/>
</dbReference>
<evidence type="ECO:0000256" key="8">
    <source>
        <dbReference type="ARBA" id="ARBA00022741"/>
    </source>
</evidence>
<proteinExistence type="predicted"/>
<evidence type="ECO:0000256" key="19">
    <source>
        <dbReference type="ARBA" id="ARBA00029943"/>
    </source>
</evidence>
<dbReference type="GO" id="GO:0005524">
    <property type="term" value="F:ATP binding"/>
    <property type="evidence" value="ECO:0007669"/>
    <property type="project" value="UniProtKB-KW"/>
</dbReference>
<dbReference type="Gene3D" id="2.40.50.140">
    <property type="entry name" value="Nucleic acid-binding proteins"/>
    <property type="match status" value="1"/>
</dbReference>
<keyword evidence="15" id="KW-0233">DNA recombination</keyword>
<keyword evidence="14" id="KW-0238">DNA-binding</keyword>
<dbReference type="PANTHER" id="PTHR42705">
    <property type="entry name" value="BIFUNCTIONAL NON-HOMOLOGOUS END JOINING PROTEIN LIGD"/>
    <property type="match status" value="1"/>
</dbReference>
<gene>
    <name evidence="23" type="primary">ligD</name>
    <name evidence="23" type="ORF">DPV69_02275</name>
</gene>
<keyword evidence="18" id="KW-0511">Multifunctional enzyme</keyword>
<evidence type="ECO:0000256" key="14">
    <source>
        <dbReference type="ARBA" id="ARBA00023125"/>
    </source>
</evidence>
<keyword evidence="4" id="KW-0808">Transferase</keyword>
<keyword evidence="17" id="KW-0464">Manganese</keyword>
<keyword evidence="16" id="KW-0234">DNA repair</keyword>
<dbReference type="OrthoDB" id="9802472at2"/>
<evidence type="ECO:0000256" key="2">
    <source>
        <dbReference type="ARBA" id="ARBA00012727"/>
    </source>
</evidence>
<dbReference type="GO" id="GO:0006281">
    <property type="term" value="P:DNA repair"/>
    <property type="evidence" value="ECO:0007669"/>
    <property type="project" value="UniProtKB-KW"/>
</dbReference>
<dbReference type="NCBIfam" id="TIGR02776">
    <property type="entry name" value="NHEJ_ligase_prk"/>
    <property type="match status" value="1"/>
</dbReference>
<dbReference type="GO" id="GO:0003887">
    <property type="term" value="F:DNA-directed DNA polymerase activity"/>
    <property type="evidence" value="ECO:0007669"/>
    <property type="project" value="UniProtKB-KW"/>
</dbReference>
<keyword evidence="5" id="KW-0548">Nucleotidyltransferase</keyword>
<evidence type="ECO:0000256" key="6">
    <source>
        <dbReference type="ARBA" id="ARBA00022722"/>
    </source>
</evidence>
<keyword evidence="11" id="KW-0269">Exonuclease</keyword>
<evidence type="ECO:0000256" key="16">
    <source>
        <dbReference type="ARBA" id="ARBA00023204"/>
    </source>
</evidence>
<evidence type="ECO:0000256" key="11">
    <source>
        <dbReference type="ARBA" id="ARBA00022839"/>
    </source>
</evidence>
<evidence type="ECO:0000256" key="13">
    <source>
        <dbReference type="ARBA" id="ARBA00022932"/>
    </source>
</evidence>
<protein>
    <recommendedName>
        <fullName evidence="2">DNA ligase (ATP)</fullName>
        <ecNumber evidence="2">6.5.1.1</ecNumber>
    </recommendedName>
    <alternativeName>
        <fullName evidence="19">NHEJ DNA polymerase</fullName>
    </alternativeName>
</protein>
<sequence length="814" mass="93352">MSLTKYNQKRDFKQTAEPAGGKSTGKKLSFVVQRHHASHLHYDFRLELNGVLKSWAVPKGPSLNPNDKRLAMMVEDHPYDYKSFEGTIPKGNYGAGVVNIFDEGTYEPLDEDQASLSKGLHSGNLKFVLHGKKLKGEFALVRMKDSEHNAWLLIKHKDKYAVSKKYNAEDEIPEKVKKMGKDFKKEVPEIPKVKSRLKKEDYQPMLAKLVKYVTQEEDWIFEEKLDGYRGIAKVKKSKASLTSRNGKNLGDDYPTVVKALKSLDIDAVLDGEIIVREKNRTSFQALQNYEPSQKKINLHYAVFDVLEINGSDVRSMPLHQRKKLLEMLLANNNQKDIEIVRATQTRGNEFLEEARKKGWEGIMAKNAESAYLSGARSSHWQKIKIQQSQEAIIIGYTKPAGSRNHFGALVLAIKNHANKLSYIGNCGTGFNEKSLSEIFQLLEPLKTKDKPLTDKVPMQRNITWVRPEIVCEVTFSEWTDLHHLRHPVFKGIREDKKPEEVKQEMVITNSTNEMIQEDETILKFGRKTVKLTNQHKIYWPSEKITKGQMINYYQEMAPYILPHLKDRPLSLNRHPNGINKAGFFQKDLNTNQIPKWIKYASLESEHLHKKIDYLVCNDEATLLWMANLGCIEINPWMSTYRKPEVPLFAVLDLDPHGIDFKQTVKVALTAKEILDEMEVVSFVKTSGSKGIHIVIPLAAYDYEVSKNFVHYLAGLVYQQHPDITSLERSPSKRKNKIYLDYLQNRKGQTIVAPYSVRPKAGATVSAPLHWNEVNESLSIGDFNIFNIQDRIKKVGDLWADIYQVKNKIKKLLKK</sequence>
<dbReference type="PROSITE" id="PS50160">
    <property type="entry name" value="DNA_LIGASE_A3"/>
    <property type="match status" value="1"/>
</dbReference>
<dbReference type="InterPro" id="IPR014144">
    <property type="entry name" value="LigD_PE_domain"/>
</dbReference>
<dbReference type="InterPro" id="IPR014146">
    <property type="entry name" value="LigD_ligase_dom"/>
</dbReference>
<dbReference type="Gene3D" id="3.30.1490.70">
    <property type="match status" value="1"/>
</dbReference>
<dbReference type="EMBL" id="SAYW01000001">
    <property type="protein sequence ID" value="RWU10192.1"/>
    <property type="molecule type" value="Genomic_DNA"/>
</dbReference>
<comment type="catalytic activity">
    <reaction evidence="20">
        <text>ATP + (deoxyribonucleotide)n-3'-hydroxyl + 5'-phospho-(deoxyribonucleotide)m = (deoxyribonucleotide)n+m + AMP + diphosphate.</text>
        <dbReference type="EC" id="6.5.1.1"/>
    </reaction>
</comment>
<dbReference type="CDD" id="cd07906">
    <property type="entry name" value="Adenylation_DNA_ligase_LigD_LigC"/>
    <property type="match status" value="1"/>
</dbReference>
<dbReference type="Proteomes" id="UP000284120">
    <property type="component" value="Unassembled WGS sequence"/>
</dbReference>
<dbReference type="GO" id="GO:0046872">
    <property type="term" value="F:metal ion binding"/>
    <property type="evidence" value="ECO:0007669"/>
    <property type="project" value="UniProtKB-KW"/>
</dbReference>
<dbReference type="InterPro" id="IPR014145">
    <property type="entry name" value="LigD_pol_dom"/>
</dbReference>
<dbReference type="NCBIfam" id="TIGR02779">
    <property type="entry name" value="NHEJ_ligase_lig"/>
    <property type="match status" value="1"/>
</dbReference>
<dbReference type="InterPro" id="IPR012310">
    <property type="entry name" value="DNA_ligase_ATP-dep_cent"/>
</dbReference>
<evidence type="ECO:0000313" key="23">
    <source>
        <dbReference type="EMBL" id="RWU10192.1"/>
    </source>
</evidence>
<keyword evidence="10" id="KW-0378">Hydrolase</keyword>
<dbReference type="GO" id="GO:0003910">
    <property type="term" value="F:DNA ligase (ATP) activity"/>
    <property type="evidence" value="ECO:0007669"/>
    <property type="project" value="UniProtKB-EC"/>
</dbReference>
<evidence type="ECO:0000256" key="18">
    <source>
        <dbReference type="ARBA" id="ARBA00023268"/>
    </source>
</evidence>
<dbReference type="EC" id="6.5.1.1" evidence="2"/>
<dbReference type="InterPro" id="IPR014143">
    <property type="entry name" value="NHEJ_ligase_prk"/>
</dbReference>
<evidence type="ECO:0000256" key="15">
    <source>
        <dbReference type="ARBA" id="ARBA00023172"/>
    </source>
</evidence>
<dbReference type="Pfam" id="PF04679">
    <property type="entry name" value="DNA_ligase_A_C"/>
    <property type="match status" value="1"/>
</dbReference>
<feature type="domain" description="ATP-dependent DNA ligase family profile" evidence="22">
    <location>
        <begin position="291"/>
        <end position="384"/>
    </location>
</feature>
<keyword evidence="9" id="KW-0227">DNA damage</keyword>
<evidence type="ECO:0000256" key="21">
    <source>
        <dbReference type="SAM" id="MobiDB-lite"/>
    </source>
</evidence>
<evidence type="ECO:0000256" key="10">
    <source>
        <dbReference type="ARBA" id="ARBA00022801"/>
    </source>
</evidence>
<comment type="cofactor">
    <cofactor evidence="1">
        <name>Mn(2+)</name>
        <dbReference type="ChEBI" id="CHEBI:29035"/>
    </cofactor>
</comment>
<dbReference type="RefSeq" id="WP_113645686.1">
    <property type="nucleotide sequence ID" value="NZ_QMHN01000001.1"/>
</dbReference>
<keyword evidence="8" id="KW-0547">Nucleotide-binding</keyword>
<evidence type="ECO:0000256" key="17">
    <source>
        <dbReference type="ARBA" id="ARBA00023211"/>
    </source>
</evidence>
<evidence type="ECO:0000256" key="4">
    <source>
        <dbReference type="ARBA" id="ARBA00022679"/>
    </source>
</evidence>